<dbReference type="PANTHER" id="PTHR40688">
    <property type="match status" value="1"/>
</dbReference>
<dbReference type="SUPFAM" id="SSF47598">
    <property type="entry name" value="Ribbon-helix-helix"/>
    <property type="match status" value="1"/>
</dbReference>
<reference evidence="2 3" key="1">
    <citation type="submission" date="2020-08" db="EMBL/GenBank/DDBJ databases">
        <title>Genomic Encyclopedia of Type Strains, Phase IV (KMG-IV): sequencing the most valuable type-strain genomes for metagenomic binning, comparative biology and taxonomic classification.</title>
        <authorList>
            <person name="Goeker M."/>
        </authorList>
    </citation>
    <scope>NUCLEOTIDE SEQUENCE [LARGE SCALE GENOMIC DNA]</scope>
    <source>
        <strain evidence="2 3">DSM 100211</strain>
    </source>
</reference>
<dbReference type="EMBL" id="JACIEE010000002">
    <property type="protein sequence ID" value="MBB3976051.1"/>
    <property type="molecule type" value="Genomic_DNA"/>
</dbReference>
<evidence type="ECO:0000313" key="3">
    <source>
        <dbReference type="Proteomes" id="UP000574761"/>
    </source>
</evidence>
<dbReference type="InterPro" id="IPR010985">
    <property type="entry name" value="Ribbon_hlx_hlx"/>
</dbReference>
<dbReference type="InterPro" id="IPR002145">
    <property type="entry name" value="CopG"/>
</dbReference>
<dbReference type="PANTHER" id="PTHR40688:SF2">
    <property type="entry name" value="RIBBON-HELIX-HELIX PROTEIN COPG DOMAIN-CONTAINING PROTEIN"/>
    <property type="match status" value="1"/>
</dbReference>
<evidence type="ECO:0000313" key="2">
    <source>
        <dbReference type="EMBL" id="MBB3976051.1"/>
    </source>
</evidence>
<dbReference type="GO" id="GO:0006355">
    <property type="term" value="P:regulation of DNA-templated transcription"/>
    <property type="evidence" value="ECO:0007669"/>
    <property type="project" value="InterPro"/>
</dbReference>
<organism evidence="2 3">
    <name type="scientific">Mycoplana azooxidifex</name>
    <dbReference type="NCBI Taxonomy" id="1636188"/>
    <lineage>
        <taxon>Bacteria</taxon>
        <taxon>Pseudomonadati</taxon>
        <taxon>Pseudomonadota</taxon>
        <taxon>Alphaproteobacteria</taxon>
        <taxon>Hyphomicrobiales</taxon>
        <taxon>Rhizobiaceae</taxon>
        <taxon>Mycoplana</taxon>
    </lineage>
</organism>
<dbReference type="AlphaFoldDB" id="A0A7W6GHJ6"/>
<name>A0A7W6GHJ6_9HYPH</name>
<protein>
    <submittedName>
        <fullName evidence="2">Putative transcriptional regulator</fullName>
    </submittedName>
</protein>
<dbReference type="Proteomes" id="UP000574761">
    <property type="component" value="Unassembled WGS sequence"/>
</dbReference>
<accession>A0A7W6GHJ6</accession>
<dbReference type="CDD" id="cd22233">
    <property type="entry name" value="RHH_CopAso-like"/>
    <property type="match status" value="1"/>
</dbReference>
<keyword evidence="3" id="KW-1185">Reference proteome</keyword>
<dbReference type="RefSeq" id="WP_183800563.1">
    <property type="nucleotide sequence ID" value="NZ_JACIEE010000002.1"/>
</dbReference>
<feature type="domain" description="Ribbon-helix-helix protein CopG" evidence="1">
    <location>
        <begin position="7"/>
        <end position="44"/>
    </location>
</feature>
<sequence length="85" mass="9320">MTSTTMTIRVSADLKEKLDRLAADTRRSRSFLAAEAVSAYVARELAIVEGINQGLEDVRHGRTVAHDEAMSELASIVDMAERARS</sequence>
<dbReference type="Pfam" id="PF01402">
    <property type="entry name" value="RHH_1"/>
    <property type="match status" value="1"/>
</dbReference>
<gene>
    <name evidence="2" type="ORF">GGQ64_001238</name>
</gene>
<comment type="caution">
    <text evidence="2">The sequence shown here is derived from an EMBL/GenBank/DDBJ whole genome shotgun (WGS) entry which is preliminary data.</text>
</comment>
<proteinExistence type="predicted"/>
<dbReference type="InterPro" id="IPR052991">
    <property type="entry name" value="Non-func_TypeII_TA_Antitoxin"/>
</dbReference>
<evidence type="ECO:0000259" key="1">
    <source>
        <dbReference type="Pfam" id="PF01402"/>
    </source>
</evidence>